<dbReference type="EMBL" id="BARV01032232">
    <property type="protein sequence ID" value="GAI32936.1"/>
    <property type="molecule type" value="Genomic_DNA"/>
</dbReference>
<gene>
    <name evidence="1" type="ORF">S06H3_50865</name>
</gene>
<proteinExistence type="predicted"/>
<name>X1NRV1_9ZZZZ</name>
<dbReference type="AlphaFoldDB" id="X1NRV1"/>
<accession>X1NRV1</accession>
<comment type="caution">
    <text evidence="1">The sequence shown here is derived from an EMBL/GenBank/DDBJ whole genome shotgun (WGS) entry which is preliminary data.</text>
</comment>
<reference evidence="1" key="1">
    <citation type="journal article" date="2014" name="Front. Microbiol.">
        <title>High frequency of phylogenetically diverse reductive dehalogenase-homologous genes in deep subseafloor sedimentary metagenomes.</title>
        <authorList>
            <person name="Kawai M."/>
            <person name="Futagami T."/>
            <person name="Toyoda A."/>
            <person name="Takaki Y."/>
            <person name="Nishi S."/>
            <person name="Hori S."/>
            <person name="Arai W."/>
            <person name="Tsubouchi T."/>
            <person name="Morono Y."/>
            <person name="Uchiyama I."/>
            <person name="Ito T."/>
            <person name="Fujiyama A."/>
            <person name="Inagaki F."/>
            <person name="Takami H."/>
        </authorList>
    </citation>
    <scope>NUCLEOTIDE SEQUENCE</scope>
    <source>
        <strain evidence="1">Expedition CK06-06</strain>
    </source>
</reference>
<evidence type="ECO:0000313" key="1">
    <source>
        <dbReference type="EMBL" id="GAI32936.1"/>
    </source>
</evidence>
<organism evidence="1">
    <name type="scientific">marine sediment metagenome</name>
    <dbReference type="NCBI Taxonomy" id="412755"/>
    <lineage>
        <taxon>unclassified sequences</taxon>
        <taxon>metagenomes</taxon>
        <taxon>ecological metagenomes</taxon>
    </lineage>
</organism>
<sequence>MDELQRDGRRNVPLYRLLFASKHALGHKFWRAVIQKDVYGQRRMLLDGTGTYVL</sequence>
<protein>
    <submittedName>
        <fullName evidence="1">Uncharacterized protein</fullName>
    </submittedName>
</protein>